<dbReference type="InterPro" id="IPR000683">
    <property type="entry name" value="Gfo/Idh/MocA-like_OxRdtase_N"/>
</dbReference>
<feature type="domain" description="Gfo/Idh/MocA-like oxidoreductase N-terminal" evidence="6">
    <location>
        <begin position="1"/>
        <end position="61"/>
    </location>
</feature>
<evidence type="ECO:0000313" key="8">
    <source>
        <dbReference type="EMBL" id="CAD8402159.1"/>
    </source>
</evidence>
<keyword evidence="2" id="KW-0560">Oxidoreductase</keyword>
<comment type="catalytic activity">
    <reaction evidence="5">
        <text>D-xylose + NADP(+) = D-xylono-1,5-lactone + NADPH + H(+)</text>
        <dbReference type="Rhea" id="RHEA:22000"/>
        <dbReference type="ChEBI" id="CHEBI:15378"/>
        <dbReference type="ChEBI" id="CHEBI:15867"/>
        <dbReference type="ChEBI" id="CHEBI:53455"/>
        <dbReference type="ChEBI" id="CHEBI:57783"/>
        <dbReference type="ChEBI" id="CHEBI:58349"/>
        <dbReference type="EC" id="1.1.1.179"/>
    </reaction>
</comment>
<protein>
    <recommendedName>
        <fullName evidence="3">D-xylose 1-dehydrogenase (NADP(+), D-xylono-1,5-lactone-forming)</fullName>
        <ecNumber evidence="3">1.1.1.179</ecNumber>
    </recommendedName>
    <alternativeName>
        <fullName evidence="4">D-xylose-NADP dehydrogenase</fullName>
    </alternativeName>
</protein>
<dbReference type="PANTHER" id="PTHR22604">
    <property type="entry name" value="OXIDOREDUCTASES"/>
    <property type="match status" value="1"/>
</dbReference>
<dbReference type="GO" id="GO:0047837">
    <property type="term" value="F:D-xylose 1-dehydrogenase (NADP+) activity"/>
    <property type="evidence" value="ECO:0007669"/>
    <property type="project" value="UniProtKB-EC"/>
</dbReference>
<dbReference type="GO" id="GO:0000166">
    <property type="term" value="F:nucleotide binding"/>
    <property type="evidence" value="ECO:0007669"/>
    <property type="project" value="InterPro"/>
</dbReference>
<comment type="similarity">
    <text evidence="1">Belongs to the Gfo/Idh/MocA family.</text>
</comment>
<dbReference type="Pfam" id="PF01408">
    <property type="entry name" value="GFO_IDH_MocA"/>
    <property type="match status" value="1"/>
</dbReference>
<dbReference type="Pfam" id="PF22725">
    <property type="entry name" value="GFO_IDH_MocA_C3"/>
    <property type="match status" value="1"/>
</dbReference>
<feature type="domain" description="GFO/IDH/MocA-like oxidoreductase" evidence="7">
    <location>
        <begin position="74"/>
        <end position="187"/>
    </location>
</feature>
<dbReference type="SUPFAM" id="SSF55347">
    <property type="entry name" value="Glyceraldehyde-3-phosphate dehydrogenase-like, C-terminal domain"/>
    <property type="match status" value="1"/>
</dbReference>
<dbReference type="InterPro" id="IPR050984">
    <property type="entry name" value="Gfo/Idh/MocA_domain"/>
</dbReference>
<dbReference type="PANTHER" id="PTHR22604:SF105">
    <property type="entry name" value="TRANS-1,2-DIHYDROBENZENE-1,2-DIOL DEHYDROGENASE"/>
    <property type="match status" value="1"/>
</dbReference>
<evidence type="ECO:0000256" key="4">
    <source>
        <dbReference type="ARBA" id="ARBA00042988"/>
    </source>
</evidence>
<evidence type="ECO:0000256" key="1">
    <source>
        <dbReference type="ARBA" id="ARBA00010928"/>
    </source>
</evidence>
<dbReference type="InterPro" id="IPR055170">
    <property type="entry name" value="GFO_IDH_MocA-like_dom"/>
</dbReference>
<accession>A0A7S0BSK5</accession>
<proteinExistence type="inferred from homology"/>
<dbReference type="Gene3D" id="3.40.50.720">
    <property type="entry name" value="NAD(P)-binding Rossmann-like Domain"/>
    <property type="match status" value="1"/>
</dbReference>
<dbReference type="Gene3D" id="3.30.360.10">
    <property type="entry name" value="Dihydrodipicolinate Reductase, domain 2"/>
    <property type="match status" value="1"/>
</dbReference>
<dbReference type="AlphaFoldDB" id="A0A7S0BSK5"/>
<organism evidence="8">
    <name type="scientific">Rhodosorus marinus</name>
    <dbReference type="NCBI Taxonomy" id="101924"/>
    <lineage>
        <taxon>Eukaryota</taxon>
        <taxon>Rhodophyta</taxon>
        <taxon>Stylonematophyceae</taxon>
        <taxon>Stylonematales</taxon>
        <taxon>Stylonemataceae</taxon>
        <taxon>Rhodosorus</taxon>
    </lineage>
</organism>
<gene>
    <name evidence="8" type="ORF">RMAR0315_LOCUS12163</name>
</gene>
<dbReference type="EMBL" id="HBEK01022122">
    <property type="protein sequence ID" value="CAD8402159.1"/>
    <property type="molecule type" value="Transcribed_RNA"/>
</dbReference>
<name>A0A7S0BSK5_9RHOD</name>
<evidence type="ECO:0000256" key="2">
    <source>
        <dbReference type="ARBA" id="ARBA00023002"/>
    </source>
</evidence>
<evidence type="ECO:0000259" key="7">
    <source>
        <dbReference type="Pfam" id="PF22725"/>
    </source>
</evidence>
<reference evidence="8" key="1">
    <citation type="submission" date="2021-01" db="EMBL/GenBank/DDBJ databases">
        <authorList>
            <person name="Corre E."/>
            <person name="Pelletier E."/>
            <person name="Niang G."/>
            <person name="Scheremetjew M."/>
            <person name="Finn R."/>
            <person name="Kale V."/>
            <person name="Holt S."/>
            <person name="Cochrane G."/>
            <person name="Meng A."/>
            <person name="Brown T."/>
            <person name="Cohen L."/>
        </authorList>
    </citation>
    <scope>NUCLEOTIDE SEQUENCE</scope>
    <source>
        <strain evidence="8">UTEX LB 2760</strain>
    </source>
</reference>
<dbReference type="SUPFAM" id="SSF51735">
    <property type="entry name" value="NAD(P)-binding Rossmann-fold domains"/>
    <property type="match status" value="1"/>
</dbReference>
<evidence type="ECO:0000256" key="3">
    <source>
        <dbReference type="ARBA" id="ARBA00038984"/>
    </source>
</evidence>
<evidence type="ECO:0000256" key="5">
    <source>
        <dbReference type="ARBA" id="ARBA00049233"/>
    </source>
</evidence>
<sequence>MANDGDFDIMYVGTLHQFHREHAQGALEAGKNVLVEKPFTTTLDDALALTELAEKKGLFITEGLWTRYFPAVEHALHMVRGGSLGEVKQVEADFCFNAADGDAGVLLDKELAGGANFYVSIYSLGYTTAVFGTEPEKILATGHVMEGVDLNNVVVLQYAEAKTGIAISGMQVESAEEVRISGTRGRITIHTPSHCATSATFCLKLEGRGNVEYEHKKNYSKASNVRVTNPQRVVSVPS</sequence>
<dbReference type="InterPro" id="IPR036291">
    <property type="entry name" value="NAD(P)-bd_dom_sf"/>
</dbReference>
<dbReference type="EC" id="1.1.1.179" evidence="3"/>
<evidence type="ECO:0000259" key="6">
    <source>
        <dbReference type="Pfam" id="PF01408"/>
    </source>
</evidence>